<sequence>MLSERIRSAVVGVGDGGGGGGEMKRKRKKQRREVGGEAGRGTKGDGERPKYACRKCRRVFMNASACRRHALLCGTGVRFACSCSHTPFASFEALRLHARRLKHDIPEHTQALRRQLAEVSAASIPDVIVLGAAHNTAATTGTAAMTTTETAARTATATQLTTTTPVTVTTQTMVRMETTSGTPNLRASSSTYPQRATHTMTSSIGTSTDFGNLASTRHADAAAAATSTHGQAQVHDVCLQAGGMLGGQPAMAVHAANTSFNSVSTSTNTPKSAVDIAACHTETQTTELDMLAASHLFSLPPGPSPDVCTATCQTEFEQDGALPLYLCSDDQQEAPPTPSLPPLATAPSTSTPSPRTTTTTTTTTKATATTATASSAATAAGMTSVALGCSELDILAATGVGATDPQHMDRGTSPLFHTVGTDCSELFHDMATDCDDLLFADASTDCFDLLFS</sequence>
<evidence type="ECO:0008006" key="4">
    <source>
        <dbReference type="Google" id="ProtNLM"/>
    </source>
</evidence>
<keyword evidence="3" id="KW-1185">Reference proteome</keyword>
<dbReference type="KEGG" id="sre:PTSG_03710"/>
<protein>
    <recommendedName>
        <fullName evidence="4">C2H2-type domain-containing protein</fullName>
    </recommendedName>
</protein>
<dbReference type="GeneID" id="16076017"/>
<dbReference type="AlphaFoldDB" id="F2U6D1"/>
<feature type="compositionally biased region" description="Basic and acidic residues" evidence="1">
    <location>
        <begin position="32"/>
        <end position="47"/>
    </location>
</feature>
<evidence type="ECO:0000313" key="2">
    <source>
        <dbReference type="EMBL" id="EGD83072.1"/>
    </source>
</evidence>
<feature type="compositionally biased region" description="Low complexity" evidence="1">
    <location>
        <begin position="342"/>
        <end position="367"/>
    </location>
</feature>
<dbReference type="Proteomes" id="UP000007799">
    <property type="component" value="Unassembled WGS sequence"/>
</dbReference>
<reference evidence="2" key="1">
    <citation type="submission" date="2009-08" db="EMBL/GenBank/DDBJ databases">
        <title>Annotation of Salpingoeca rosetta.</title>
        <authorList>
            <consortium name="The Broad Institute Genome Sequencing Platform"/>
            <person name="Russ C."/>
            <person name="Cuomo C."/>
            <person name="Burger G."/>
            <person name="Gray M.W."/>
            <person name="Holland P.W.H."/>
            <person name="King N."/>
            <person name="Lang F.B.F."/>
            <person name="Roger A.J."/>
            <person name="Ruiz-Trillo I."/>
            <person name="Young S.K."/>
            <person name="Zeng Q."/>
            <person name="Gargeya S."/>
            <person name="Alvarado L."/>
            <person name="Berlin A."/>
            <person name="Chapman S.B."/>
            <person name="Chen Z."/>
            <person name="Freedman E."/>
            <person name="Gellesch M."/>
            <person name="Goldberg J."/>
            <person name="Griggs A."/>
            <person name="Gujja S."/>
            <person name="Heilman E."/>
            <person name="Heiman D."/>
            <person name="Howarth C."/>
            <person name="Mehta T."/>
            <person name="Neiman D."/>
            <person name="Pearson M."/>
            <person name="Roberts A."/>
            <person name="Saif S."/>
            <person name="Shea T."/>
            <person name="Shenoy N."/>
            <person name="Sisk P."/>
            <person name="Stolte C."/>
            <person name="Sykes S."/>
            <person name="White J."/>
            <person name="Yandava C."/>
            <person name="Haas B."/>
            <person name="Nusbaum C."/>
            <person name="Birren B."/>
        </authorList>
    </citation>
    <scope>NUCLEOTIDE SEQUENCE [LARGE SCALE GENOMIC DNA]</scope>
    <source>
        <strain evidence="2">ATCC 50818</strain>
    </source>
</reference>
<proteinExistence type="predicted"/>
<feature type="region of interest" description="Disordered" evidence="1">
    <location>
        <begin position="1"/>
        <end position="47"/>
    </location>
</feature>
<evidence type="ECO:0000313" key="3">
    <source>
        <dbReference type="Proteomes" id="UP000007799"/>
    </source>
</evidence>
<dbReference type="RefSeq" id="XP_004995436.1">
    <property type="nucleotide sequence ID" value="XM_004995379.1"/>
</dbReference>
<dbReference type="EMBL" id="GL832962">
    <property type="protein sequence ID" value="EGD83072.1"/>
    <property type="molecule type" value="Genomic_DNA"/>
</dbReference>
<name>F2U6D1_SALR5</name>
<organism evidence="3">
    <name type="scientific">Salpingoeca rosetta (strain ATCC 50818 / BSB-021)</name>
    <dbReference type="NCBI Taxonomy" id="946362"/>
    <lineage>
        <taxon>Eukaryota</taxon>
        <taxon>Choanoflagellata</taxon>
        <taxon>Craspedida</taxon>
        <taxon>Salpingoecidae</taxon>
        <taxon>Salpingoeca</taxon>
    </lineage>
</organism>
<gene>
    <name evidence="2" type="ORF">PTSG_03710</name>
</gene>
<feature type="region of interest" description="Disordered" evidence="1">
    <location>
        <begin position="328"/>
        <end position="367"/>
    </location>
</feature>
<dbReference type="InParanoid" id="F2U6D1"/>
<accession>F2U6D1</accession>
<evidence type="ECO:0000256" key="1">
    <source>
        <dbReference type="SAM" id="MobiDB-lite"/>
    </source>
</evidence>